<dbReference type="InterPro" id="IPR039715">
    <property type="entry name" value="ZCCHC10"/>
</dbReference>
<accession>A0A444RVF5</accession>
<dbReference type="Pfam" id="PF13917">
    <property type="entry name" value="zf-CCHC_3"/>
    <property type="match status" value="1"/>
</dbReference>
<dbReference type="EMBL" id="RSDZ01000070">
    <property type="protein sequence ID" value="RXG45142.1"/>
    <property type="molecule type" value="Genomic_DNA"/>
</dbReference>
<evidence type="ECO:0000313" key="2">
    <source>
        <dbReference type="EMBL" id="RXG45142.1"/>
    </source>
</evidence>
<organism evidence="2 3">
    <name type="scientific">Verticillium dahliae</name>
    <name type="common">Verticillium wilt</name>
    <dbReference type="NCBI Taxonomy" id="27337"/>
    <lineage>
        <taxon>Eukaryota</taxon>
        <taxon>Fungi</taxon>
        <taxon>Dikarya</taxon>
        <taxon>Ascomycota</taxon>
        <taxon>Pezizomycotina</taxon>
        <taxon>Sordariomycetes</taxon>
        <taxon>Hypocreomycetidae</taxon>
        <taxon>Glomerellales</taxon>
        <taxon>Plectosphaerellaceae</taxon>
        <taxon>Verticillium</taxon>
    </lineage>
</organism>
<protein>
    <recommendedName>
        <fullName evidence="4">CCHC-type domain-containing protein</fullName>
    </recommendedName>
</protein>
<feature type="compositionally biased region" description="Basic and acidic residues" evidence="1">
    <location>
        <begin position="67"/>
        <end position="104"/>
    </location>
</feature>
<dbReference type="Proteomes" id="UP000288725">
    <property type="component" value="Unassembled WGS sequence"/>
</dbReference>
<proteinExistence type="predicted"/>
<gene>
    <name evidence="2" type="ORF">VDGE_30043</name>
</gene>
<name>A0A444RVF5_VERDA</name>
<dbReference type="AlphaFoldDB" id="A0A444RVF5"/>
<evidence type="ECO:0000256" key="1">
    <source>
        <dbReference type="SAM" id="MobiDB-lite"/>
    </source>
</evidence>
<reference evidence="2 3" key="1">
    <citation type="submission" date="2018-12" db="EMBL/GenBank/DDBJ databases">
        <title>Genome of Verticillium dahliae isolate Getta Getta.</title>
        <authorList>
            <person name="Gardiner D.M."/>
        </authorList>
    </citation>
    <scope>NUCLEOTIDE SEQUENCE [LARGE SCALE GENOMIC DNA]</scope>
    <source>
        <strain evidence="2 3">Getta Getta</strain>
    </source>
</reference>
<sequence length="160" mass="17984">MYRRPPGPRPSTPANVCCQKCLKRGHYSYECKEPAQARPYVPRPSRTQQLRDPKLLPKLTEATPNEAENKKGIADAELAKREAERERQRALEARDADSGDEQPRRRNRSASIDSEAIALPSSVHTEASVSRRYARSPPFSESWERQWTACATPSEAGPAL</sequence>
<evidence type="ECO:0008006" key="4">
    <source>
        <dbReference type="Google" id="ProtNLM"/>
    </source>
</evidence>
<comment type="caution">
    <text evidence="2">The sequence shown here is derived from an EMBL/GenBank/DDBJ whole genome shotgun (WGS) entry which is preliminary data.</text>
</comment>
<evidence type="ECO:0000313" key="3">
    <source>
        <dbReference type="Proteomes" id="UP000288725"/>
    </source>
</evidence>
<feature type="region of interest" description="Disordered" evidence="1">
    <location>
        <begin position="33"/>
        <end position="160"/>
    </location>
</feature>
<dbReference type="PANTHER" id="PTHR13491:SF0">
    <property type="entry name" value="ZINC FINGER CCHC DOMAIN-CONTAINING PROTEIN 10"/>
    <property type="match status" value="1"/>
</dbReference>
<dbReference type="PANTHER" id="PTHR13491">
    <property type="entry name" value="ZCCHC10 PROTEIN"/>
    <property type="match status" value="1"/>
</dbReference>